<dbReference type="PROSITE" id="PS50132">
    <property type="entry name" value="RGS"/>
    <property type="match status" value="1"/>
</dbReference>
<dbReference type="Gene3D" id="1.10.196.10">
    <property type="match status" value="1"/>
</dbReference>
<dbReference type="GO" id="GO:0060090">
    <property type="term" value="F:molecular adaptor activity"/>
    <property type="evidence" value="ECO:0007669"/>
    <property type="project" value="TreeGrafter"/>
</dbReference>
<evidence type="ECO:0000256" key="1">
    <source>
        <dbReference type="ARBA" id="ARBA00004496"/>
    </source>
</evidence>
<dbReference type="InterPro" id="IPR044926">
    <property type="entry name" value="RGS_subdomain_2"/>
</dbReference>
<dbReference type="InterPro" id="IPR024066">
    <property type="entry name" value="RGS_subdom1/3"/>
</dbReference>
<evidence type="ECO:0000256" key="2">
    <source>
        <dbReference type="ARBA" id="ARBA00022490"/>
    </source>
</evidence>
<dbReference type="GO" id="GO:0048468">
    <property type="term" value="P:cell development"/>
    <property type="evidence" value="ECO:0007669"/>
    <property type="project" value="TreeGrafter"/>
</dbReference>
<dbReference type="Proteomes" id="UP000694700">
    <property type="component" value="Unplaced"/>
</dbReference>
<feature type="compositionally biased region" description="Basic and acidic residues" evidence="3">
    <location>
        <begin position="59"/>
        <end position="68"/>
    </location>
</feature>
<name>A0A8C1WCX0_CYPCA</name>
<dbReference type="GO" id="GO:0031625">
    <property type="term" value="F:ubiquitin protein ligase binding"/>
    <property type="evidence" value="ECO:0007669"/>
    <property type="project" value="TreeGrafter"/>
</dbReference>
<evidence type="ECO:0000259" key="4">
    <source>
        <dbReference type="PROSITE" id="PS50132"/>
    </source>
</evidence>
<dbReference type="PANTHER" id="PTHR46102:SF2">
    <property type="entry name" value="AXIN"/>
    <property type="match status" value="1"/>
</dbReference>
<dbReference type="GO" id="GO:0005737">
    <property type="term" value="C:cytoplasm"/>
    <property type="evidence" value="ECO:0007669"/>
    <property type="project" value="UniProtKB-SubCell"/>
</dbReference>
<dbReference type="InterPro" id="IPR043581">
    <property type="entry name" value="Axin-like"/>
</dbReference>
<dbReference type="GO" id="GO:0032436">
    <property type="term" value="P:positive regulation of proteasomal ubiquitin-dependent protein catabolic process"/>
    <property type="evidence" value="ECO:0007669"/>
    <property type="project" value="TreeGrafter"/>
</dbReference>
<dbReference type="InterPro" id="IPR016137">
    <property type="entry name" value="RGS"/>
</dbReference>
<feature type="region of interest" description="Disordered" evidence="3">
    <location>
        <begin position="53"/>
        <end position="79"/>
    </location>
</feature>
<dbReference type="GO" id="GO:0008013">
    <property type="term" value="F:beta-catenin binding"/>
    <property type="evidence" value="ECO:0007669"/>
    <property type="project" value="TreeGrafter"/>
</dbReference>
<dbReference type="GO" id="GO:0090090">
    <property type="term" value="P:negative regulation of canonical Wnt signaling pathway"/>
    <property type="evidence" value="ECO:0007669"/>
    <property type="project" value="InterPro"/>
</dbReference>
<dbReference type="Pfam" id="PF16646">
    <property type="entry name" value="AXIN1_TNKS_BD"/>
    <property type="match status" value="1"/>
</dbReference>
<dbReference type="PANTHER" id="PTHR46102">
    <property type="entry name" value="AXIN"/>
    <property type="match status" value="1"/>
</dbReference>
<feature type="domain" description="RGS" evidence="4">
    <location>
        <begin position="85"/>
        <end position="145"/>
    </location>
</feature>
<dbReference type="CDD" id="cd11582">
    <property type="entry name" value="Axin_TNKS_binding"/>
    <property type="match status" value="1"/>
</dbReference>
<dbReference type="AlphaFoldDB" id="A0A8C1WCX0"/>
<keyword evidence="2" id="KW-0963">Cytoplasm</keyword>
<evidence type="ECO:0000313" key="6">
    <source>
        <dbReference type="Proteomes" id="UP000694700"/>
    </source>
</evidence>
<dbReference type="GO" id="GO:0019901">
    <property type="term" value="F:protein kinase binding"/>
    <property type="evidence" value="ECO:0007669"/>
    <property type="project" value="TreeGrafter"/>
</dbReference>
<dbReference type="SUPFAM" id="SSF48097">
    <property type="entry name" value="Regulator of G-protein signaling, RGS"/>
    <property type="match status" value="1"/>
</dbReference>
<dbReference type="GO" id="GO:0030877">
    <property type="term" value="C:beta-catenin destruction complex"/>
    <property type="evidence" value="ECO:0007669"/>
    <property type="project" value="TreeGrafter"/>
</dbReference>
<dbReference type="Ensembl" id="ENSCCRT00015066011.1">
    <property type="protein sequence ID" value="ENSCCRP00015063904.1"/>
    <property type="gene ID" value="ENSCCRG00015026085.1"/>
</dbReference>
<evidence type="ECO:0000313" key="5">
    <source>
        <dbReference type="Ensembl" id="ENSCCRP00015063904.1"/>
    </source>
</evidence>
<evidence type="ECO:0000256" key="3">
    <source>
        <dbReference type="SAM" id="MobiDB-lite"/>
    </source>
</evidence>
<dbReference type="GO" id="GO:0005886">
    <property type="term" value="C:plasma membrane"/>
    <property type="evidence" value="ECO:0007669"/>
    <property type="project" value="TreeGrafter"/>
</dbReference>
<sequence>MIQCLIPCNRSSALCGDVGVVFSEDTPRPPVPGEEGCEGGVYSSKTASHWSEAPVASVRRSDVDRGFEPEGSAPPDGPYEPWAETLLTLLEDRDGTALFLRFLQTLGCAPLLEFWFACSGFQKVPEDATERRLKLARGFSHSVLFISTSLPVTSSHWTLQGFKHNALCDAVFM</sequence>
<comment type="subcellular location">
    <subcellularLocation>
        <location evidence="1">Cytoplasm</location>
    </subcellularLocation>
</comment>
<dbReference type="Pfam" id="PF00615">
    <property type="entry name" value="RGS"/>
    <property type="match status" value="1"/>
</dbReference>
<dbReference type="InterPro" id="IPR036305">
    <property type="entry name" value="RGS_sf"/>
</dbReference>
<dbReference type="InterPro" id="IPR032101">
    <property type="entry name" value="Axin_TNKS-bd"/>
</dbReference>
<dbReference type="Gene3D" id="1.10.167.10">
    <property type="entry name" value="Regulator of G-protein Signalling 4, domain 2"/>
    <property type="match status" value="1"/>
</dbReference>
<accession>A0A8C1WCX0</accession>
<dbReference type="GO" id="GO:0005634">
    <property type="term" value="C:nucleus"/>
    <property type="evidence" value="ECO:0007669"/>
    <property type="project" value="TreeGrafter"/>
</dbReference>
<reference evidence="5" key="1">
    <citation type="submission" date="2025-08" db="UniProtKB">
        <authorList>
            <consortium name="Ensembl"/>
        </authorList>
    </citation>
    <scope>IDENTIFICATION</scope>
</reference>
<organism evidence="5 6">
    <name type="scientific">Cyprinus carpio</name>
    <name type="common">Common carp</name>
    <dbReference type="NCBI Taxonomy" id="7962"/>
    <lineage>
        <taxon>Eukaryota</taxon>
        <taxon>Metazoa</taxon>
        <taxon>Chordata</taxon>
        <taxon>Craniata</taxon>
        <taxon>Vertebrata</taxon>
        <taxon>Euteleostomi</taxon>
        <taxon>Actinopterygii</taxon>
        <taxon>Neopterygii</taxon>
        <taxon>Teleostei</taxon>
        <taxon>Ostariophysi</taxon>
        <taxon>Cypriniformes</taxon>
        <taxon>Cyprinidae</taxon>
        <taxon>Cyprininae</taxon>
        <taxon>Cyprinus</taxon>
    </lineage>
</organism>
<proteinExistence type="predicted"/>
<protein>
    <recommendedName>
        <fullName evidence="4">RGS domain-containing protein</fullName>
    </recommendedName>
</protein>